<name>A0A4R7PEJ6_9GAMM</name>
<organism evidence="5 6">
    <name type="scientific">Panacagrimonas perspica</name>
    <dbReference type="NCBI Taxonomy" id="381431"/>
    <lineage>
        <taxon>Bacteria</taxon>
        <taxon>Pseudomonadati</taxon>
        <taxon>Pseudomonadota</taxon>
        <taxon>Gammaproteobacteria</taxon>
        <taxon>Nevskiales</taxon>
        <taxon>Nevskiaceae</taxon>
        <taxon>Panacagrimonas</taxon>
    </lineage>
</organism>
<dbReference type="EMBL" id="SOBT01000008">
    <property type="protein sequence ID" value="TDU32635.1"/>
    <property type="molecule type" value="Genomic_DNA"/>
</dbReference>
<accession>A0A4R7PEJ6</accession>
<reference evidence="5 6" key="1">
    <citation type="submission" date="2019-03" db="EMBL/GenBank/DDBJ databases">
        <title>Genomic Encyclopedia of Type Strains, Phase IV (KMG-IV): sequencing the most valuable type-strain genomes for metagenomic binning, comparative biology and taxonomic classification.</title>
        <authorList>
            <person name="Goeker M."/>
        </authorList>
    </citation>
    <scope>NUCLEOTIDE SEQUENCE [LARGE SCALE GENOMIC DNA]</scope>
    <source>
        <strain evidence="5 6">DSM 26377</strain>
    </source>
</reference>
<dbReference type="Gene3D" id="1.10.10.60">
    <property type="entry name" value="Homeodomain-like"/>
    <property type="match status" value="1"/>
</dbReference>
<evidence type="ECO:0000313" key="6">
    <source>
        <dbReference type="Proteomes" id="UP000295341"/>
    </source>
</evidence>
<protein>
    <submittedName>
        <fullName evidence="5">AraC family transcriptional regulator</fullName>
    </submittedName>
</protein>
<dbReference type="SMART" id="SM00342">
    <property type="entry name" value="HTH_ARAC"/>
    <property type="match status" value="1"/>
</dbReference>
<dbReference type="PROSITE" id="PS01124">
    <property type="entry name" value="HTH_ARAC_FAMILY_2"/>
    <property type="match status" value="1"/>
</dbReference>
<keyword evidence="2" id="KW-0238">DNA-binding</keyword>
<dbReference type="PANTHER" id="PTHR46796:SF6">
    <property type="entry name" value="ARAC SUBFAMILY"/>
    <property type="match status" value="1"/>
</dbReference>
<dbReference type="SUPFAM" id="SSF46689">
    <property type="entry name" value="Homeodomain-like"/>
    <property type="match status" value="2"/>
</dbReference>
<dbReference type="InterPro" id="IPR009057">
    <property type="entry name" value="Homeodomain-like_sf"/>
</dbReference>
<keyword evidence="1" id="KW-0805">Transcription regulation</keyword>
<dbReference type="OrthoDB" id="9809338at2"/>
<evidence type="ECO:0000259" key="4">
    <source>
        <dbReference type="PROSITE" id="PS01124"/>
    </source>
</evidence>
<dbReference type="Pfam" id="PF12833">
    <property type="entry name" value="HTH_18"/>
    <property type="match status" value="1"/>
</dbReference>
<dbReference type="InterPro" id="IPR050204">
    <property type="entry name" value="AraC_XylS_family_regulators"/>
</dbReference>
<comment type="caution">
    <text evidence="5">The sequence shown here is derived from an EMBL/GenBank/DDBJ whole genome shotgun (WGS) entry which is preliminary data.</text>
</comment>
<dbReference type="PANTHER" id="PTHR46796">
    <property type="entry name" value="HTH-TYPE TRANSCRIPTIONAL ACTIVATOR RHAS-RELATED"/>
    <property type="match status" value="1"/>
</dbReference>
<dbReference type="InterPro" id="IPR018062">
    <property type="entry name" value="HTH_AraC-typ_CS"/>
</dbReference>
<gene>
    <name evidence="5" type="ORF">DFR24_2033</name>
</gene>
<feature type="domain" description="HTH araC/xylS-type" evidence="4">
    <location>
        <begin position="200"/>
        <end position="297"/>
    </location>
</feature>
<dbReference type="GO" id="GO:0003700">
    <property type="term" value="F:DNA-binding transcription factor activity"/>
    <property type="evidence" value="ECO:0007669"/>
    <property type="project" value="InterPro"/>
</dbReference>
<dbReference type="AlphaFoldDB" id="A0A4R7PEJ6"/>
<sequence length="310" mass="34215">MPPNRRGTAPALEDGPAALQQALGFQPILSSESAGWSNLRLLIWRGSAERCSYAPFREVVLGIQTGGNRLGVVKDGRSVEGWSQPGLVTIVPPATPIVWDVFGEVHSCTLHLPPERFQALVDDTPCEDLMRDIRFEFALRDPFIAESASLLVHELHNPTQRGPLYADAMADAIAMHLLQHHSESHFDRIRAGKLPAAMLAKVYEHIESRVAEGTTLDELAKICDMSRSQFTRAFRASTGTSPHKYLLGRRIARATEKLLHGVPMVNIAFACGFSSQSHFTDMFRRAVGVTPAAFRRSVRPARTMGNSRPN</sequence>
<evidence type="ECO:0000256" key="1">
    <source>
        <dbReference type="ARBA" id="ARBA00023015"/>
    </source>
</evidence>
<evidence type="ECO:0000313" key="5">
    <source>
        <dbReference type="EMBL" id="TDU32635.1"/>
    </source>
</evidence>
<dbReference type="InterPro" id="IPR020449">
    <property type="entry name" value="Tscrpt_reg_AraC-type_HTH"/>
</dbReference>
<evidence type="ECO:0000256" key="2">
    <source>
        <dbReference type="ARBA" id="ARBA00023125"/>
    </source>
</evidence>
<dbReference type="Proteomes" id="UP000295341">
    <property type="component" value="Unassembled WGS sequence"/>
</dbReference>
<evidence type="ECO:0000256" key="3">
    <source>
        <dbReference type="ARBA" id="ARBA00023163"/>
    </source>
</evidence>
<keyword evidence="3" id="KW-0804">Transcription</keyword>
<dbReference type="GO" id="GO:0043565">
    <property type="term" value="F:sequence-specific DNA binding"/>
    <property type="evidence" value="ECO:0007669"/>
    <property type="project" value="InterPro"/>
</dbReference>
<dbReference type="InterPro" id="IPR018060">
    <property type="entry name" value="HTH_AraC"/>
</dbReference>
<dbReference type="PRINTS" id="PR00032">
    <property type="entry name" value="HTHARAC"/>
</dbReference>
<keyword evidence="6" id="KW-1185">Reference proteome</keyword>
<dbReference type="PROSITE" id="PS00041">
    <property type="entry name" value="HTH_ARAC_FAMILY_1"/>
    <property type="match status" value="1"/>
</dbReference>
<proteinExistence type="predicted"/>